<feature type="region of interest" description="Disordered" evidence="10">
    <location>
        <begin position="410"/>
        <end position="521"/>
    </location>
</feature>
<evidence type="ECO:0000256" key="9">
    <source>
        <dbReference type="SAM" id="Coils"/>
    </source>
</evidence>
<evidence type="ECO:0000256" key="10">
    <source>
        <dbReference type="SAM" id="MobiDB-lite"/>
    </source>
</evidence>
<dbReference type="GO" id="GO:0000776">
    <property type="term" value="C:kinetochore"/>
    <property type="evidence" value="ECO:0007669"/>
    <property type="project" value="TreeGrafter"/>
</dbReference>
<evidence type="ECO:0000313" key="12">
    <source>
        <dbReference type="EMBL" id="ODN04996.1"/>
    </source>
</evidence>
<reference evidence="12 13" key="1">
    <citation type="journal article" date="2016" name="Genome Biol. Evol.">
        <title>Gene Family Evolution Reflects Adaptation to Soil Environmental Stressors in the Genome of the Collembolan Orchesella cincta.</title>
        <authorList>
            <person name="Faddeeva-Vakhrusheva A."/>
            <person name="Derks M.F."/>
            <person name="Anvar S.Y."/>
            <person name="Agamennone V."/>
            <person name="Suring W."/>
            <person name="Smit S."/>
            <person name="van Straalen N.M."/>
            <person name="Roelofs D."/>
        </authorList>
    </citation>
    <scope>NUCLEOTIDE SEQUENCE [LARGE SCALE GENOMIC DNA]</scope>
    <source>
        <tissue evidence="12">Mixed pool</tissue>
    </source>
</reference>
<dbReference type="GO" id="GO:0005814">
    <property type="term" value="C:centriole"/>
    <property type="evidence" value="ECO:0007669"/>
    <property type="project" value="UniProtKB-SubCell"/>
</dbReference>
<dbReference type="EMBL" id="LJIJ01000031">
    <property type="protein sequence ID" value="ODN04996.1"/>
    <property type="molecule type" value="Genomic_DNA"/>
</dbReference>
<dbReference type="GO" id="GO:0030286">
    <property type="term" value="C:dynein complex"/>
    <property type="evidence" value="ECO:0007669"/>
    <property type="project" value="UniProtKB-KW"/>
</dbReference>
<feature type="region of interest" description="Disordered" evidence="10">
    <location>
        <begin position="125"/>
        <end position="163"/>
    </location>
</feature>
<evidence type="ECO:0000256" key="7">
    <source>
        <dbReference type="ARBA" id="ARBA00023054"/>
    </source>
</evidence>
<dbReference type="PROSITE" id="PS00845">
    <property type="entry name" value="CAP_GLY_1"/>
    <property type="match status" value="1"/>
</dbReference>
<dbReference type="InterPro" id="IPR022157">
    <property type="entry name" value="Dynactin"/>
</dbReference>
<gene>
    <name evidence="12" type="ORF">Ocin01_01669</name>
</gene>
<comment type="caution">
    <text evidence="12">The sequence shown here is derived from an EMBL/GenBank/DDBJ whole genome shotgun (WGS) entry which is preliminary data.</text>
</comment>
<feature type="compositionally biased region" description="Low complexity" evidence="10">
    <location>
        <begin position="444"/>
        <end position="458"/>
    </location>
</feature>
<feature type="domain" description="CAP-Gly" evidence="11">
    <location>
        <begin position="74"/>
        <end position="116"/>
    </location>
</feature>
<dbReference type="GO" id="GO:0007097">
    <property type="term" value="P:nuclear migration"/>
    <property type="evidence" value="ECO:0007669"/>
    <property type="project" value="TreeGrafter"/>
</dbReference>
<feature type="coiled-coil region" evidence="9">
    <location>
        <begin position="648"/>
        <end position="675"/>
    </location>
</feature>
<dbReference type="InterPro" id="IPR000938">
    <property type="entry name" value="CAP-Gly_domain"/>
</dbReference>
<feature type="coiled-coil region" evidence="9">
    <location>
        <begin position="700"/>
        <end position="924"/>
    </location>
</feature>
<name>A0A1D2NJ52_ORCCI</name>
<organism evidence="12 13">
    <name type="scientific">Orchesella cincta</name>
    <name type="common">Springtail</name>
    <name type="synonym">Podura cincta</name>
    <dbReference type="NCBI Taxonomy" id="48709"/>
    <lineage>
        <taxon>Eukaryota</taxon>
        <taxon>Metazoa</taxon>
        <taxon>Ecdysozoa</taxon>
        <taxon>Arthropoda</taxon>
        <taxon>Hexapoda</taxon>
        <taxon>Collembola</taxon>
        <taxon>Entomobryomorpha</taxon>
        <taxon>Entomobryoidea</taxon>
        <taxon>Orchesellidae</taxon>
        <taxon>Orchesellinae</taxon>
        <taxon>Orchesella</taxon>
    </lineage>
</organism>
<dbReference type="InterPro" id="IPR036859">
    <property type="entry name" value="CAP-Gly_dom_sf"/>
</dbReference>
<accession>A0A1D2NJ52</accession>
<dbReference type="PANTHER" id="PTHR18916:SF91">
    <property type="entry name" value="DYNACTIN SUBUNIT 1"/>
    <property type="match status" value="1"/>
</dbReference>
<evidence type="ECO:0000256" key="8">
    <source>
        <dbReference type="ARBA" id="ARBA00023212"/>
    </source>
</evidence>
<evidence type="ECO:0000256" key="5">
    <source>
        <dbReference type="ARBA" id="ARBA00022701"/>
    </source>
</evidence>
<feature type="compositionally biased region" description="Low complexity" evidence="10">
    <location>
        <begin position="574"/>
        <end position="589"/>
    </location>
</feature>
<keyword evidence="13" id="KW-1185">Reference proteome</keyword>
<feature type="compositionally biased region" description="Polar residues" evidence="10">
    <location>
        <begin position="481"/>
        <end position="495"/>
    </location>
</feature>
<feature type="compositionally biased region" description="Low complexity" evidence="10">
    <location>
        <begin position="132"/>
        <end position="147"/>
    </location>
</feature>
<sequence>MAGCIRNGRKLSSSASKRSSRGSTGSVGRGGGGKASPSPQGKMMAGEMSNLVVGTRVKLLGKGFKELWPLLVQQVSNFAGGKWVGVELDEPKGKNNGSVQGKSYFKCADEHGIFVRQSQLSVIDLGGGGDTSSPSSLNLSKGSPKNSPGTPSWTPDDNRSSKLKSRLPVFDTKLPAPALSPAFTAAIANNFSNSSTTTPTKSSSETEVNRPSNLVDGDGFVKPNGKGFINYFKNSGLLGSKKEIAKGLNNGQVKPNRSPMKWFSSFGSPKKSPQLVHSVSLSNENVYRAAGNSYESCSSFNMEDPNRWKLNSDERLAQANGVRYYDQKESPVGCLRARKAFSCDDDLSTLEDNPATDFGTSNPQYCNYSISQNKVSGLVAVKIKTKQTSTVETEEKFHAITEDDFKTCNSMSQVTSNENGKPLPKNGTLGEDSVSLNPDVTPASSRRSSISKGSSCLSKPPTPRKPPRLSLTGTKGKKSPSRGNPTSSSRLSLPVTTPRGRISSPRSKGVAPTPKKPPRHSLTGLGSFFLHATQSFKFLYERFETVNFDKFYSDRQLPVAGSRGDPKDSKSLQSTPSGSRSNLSTSGSTKFDLGSKRASFVETGFASDREIIPTYTPGTPASVISTPISTPVVGLLSGEERFSAVQALEAMRIDNKDLTEKLETLKAKRTADLEKLRELDRLRLEVETLSEFRTKVLESQAALQRDLKNARNDAREAIEAKERHAEEMAELSEAVEMATLDKEMAEEKAETLQLELEQANEKVEEVATELKTLKEEMSGKVSLDSGEVTAIHVKQYQAENARLREALLKLRDTSAHEKHQHQKTLKETEALRTEVKELSRTKERLEARLEELEAQVTDLQERNDAALGAEEMVENLTVKNLNMEEKVAQLTEAVADLEALQDVNDQLQESAKELEMELRDDLQQAIITNQNIIRDRDALMETITDYNATIVKFRDLVQKLTDENTLLRKNLEDESTKSIPGLAEALDFKKMFAETKAQTTAIDLELRRLEAKEATMHVQYLSAFMPEGFMKRGGDNDAILVLLLIPRLMCKAELLLGQVREKLMPISMTVEGVASAESIAASPDVERYAFSSQLCFLLYTLLCELHRWLSALNTCNADTFLKVGVLVSELSIQERAVDFYLELLRKSQLDENIPTDGLEKCITSFTNFYAVNLSEESIEPGTLVSDLCQASAAASDCIVIDVSRLLGMMKKTEKDSNVTALLQDIKTIGESLRQLAKRTRRYLPDLPKQPPVSSKLQSQLLNDSVTLSKVVKILQETCKQAVRHVGMLTGNEGLQSSKLEEFLQAAMDKCDSHVEGAGGIKEVIKDWLTTALMTMTDLAQVVNEAPVAPKDKAPPPISVRAQTVKAELDQTRNLRIQLEDKEASIKELRKALRAKQDELSEATIRKELAEKKLSNATKDNEMSVEKLTRKLEDIQSMLQRKEREFQATLEHFQSDIESLESERGELKEKLMSVSKIRLLEGLSRSPASTPLQSPIHGIQSSAQQIGSASAGSGAVSEGLIDYTRHLQRELWRLRSQKLVENLKNLPPLVLPKKSDDNIKQLEHELGELKSAWTRNICEALKISFNSTINASRKEFLLSENQRQKLQLAKKLANLKHRIVMTQAERKCGDVKKADFAAFNTQKSTQDAENQLRKVGMIKFPGWEKCRDEPQKIVLSGEQLRRIHQLLSPMA</sequence>
<feature type="region of interest" description="Disordered" evidence="10">
    <location>
        <begin position="1"/>
        <end position="44"/>
    </location>
</feature>
<protein>
    <recommendedName>
        <fullName evidence="3">Dynactin subunit 1</fullName>
    </recommendedName>
</protein>
<feature type="region of interest" description="Disordered" evidence="10">
    <location>
        <begin position="191"/>
        <end position="218"/>
    </location>
</feature>
<dbReference type="GO" id="GO:0000132">
    <property type="term" value="P:establishment of mitotic spindle orientation"/>
    <property type="evidence" value="ECO:0007669"/>
    <property type="project" value="TreeGrafter"/>
</dbReference>
<feature type="compositionally biased region" description="Low complexity" evidence="10">
    <location>
        <begin position="10"/>
        <end position="24"/>
    </location>
</feature>
<feature type="compositionally biased region" description="Gly residues" evidence="10">
    <location>
        <begin position="25"/>
        <end position="34"/>
    </location>
</feature>
<keyword evidence="6" id="KW-0243">Dynein</keyword>
<feature type="coiled-coil region" evidence="9">
    <location>
        <begin position="1361"/>
        <end position="1476"/>
    </location>
</feature>
<feature type="compositionally biased region" description="Low complexity" evidence="10">
    <location>
        <begin position="191"/>
        <end position="206"/>
    </location>
</feature>
<dbReference type="PROSITE" id="PS50245">
    <property type="entry name" value="CAP_GLY_2"/>
    <property type="match status" value="1"/>
</dbReference>
<feature type="compositionally biased region" description="Polar residues" evidence="10">
    <location>
        <begin position="410"/>
        <end position="419"/>
    </location>
</feature>
<dbReference type="PANTHER" id="PTHR18916">
    <property type="entry name" value="DYNACTIN 1-RELATED MICROTUBULE-BINDING"/>
    <property type="match status" value="1"/>
</dbReference>
<keyword evidence="4" id="KW-0963">Cytoplasm</keyword>
<dbReference type="GO" id="GO:0005874">
    <property type="term" value="C:microtubule"/>
    <property type="evidence" value="ECO:0007669"/>
    <property type="project" value="UniProtKB-KW"/>
</dbReference>
<evidence type="ECO:0000313" key="13">
    <source>
        <dbReference type="Proteomes" id="UP000094527"/>
    </source>
</evidence>
<keyword evidence="8" id="KW-0206">Cytoskeleton</keyword>
<dbReference type="GO" id="GO:0000922">
    <property type="term" value="C:spindle pole"/>
    <property type="evidence" value="ECO:0007669"/>
    <property type="project" value="TreeGrafter"/>
</dbReference>
<feature type="region of interest" description="Disordered" evidence="10">
    <location>
        <begin position="556"/>
        <end position="592"/>
    </location>
</feature>
<evidence type="ECO:0000256" key="4">
    <source>
        <dbReference type="ARBA" id="ARBA00022490"/>
    </source>
</evidence>
<dbReference type="STRING" id="48709.A0A1D2NJ52"/>
<dbReference type="SUPFAM" id="SSF74924">
    <property type="entry name" value="Cap-Gly domain"/>
    <property type="match status" value="1"/>
</dbReference>
<dbReference type="SMART" id="SM01052">
    <property type="entry name" value="CAP_GLY"/>
    <property type="match status" value="1"/>
</dbReference>
<dbReference type="Pfam" id="PF01302">
    <property type="entry name" value="CAP_GLY"/>
    <property type="match status" value="1"/>
</dbReference>
<comment type="subcellular location">
    <subcellularLocation>
        <location evidence="1">Cytoplasm</location>
        <location evidence="1">Cytoskeleton</location>
    </subcellularLocation>
</comment>
<dbReference type="OrthoDB" id="2130750at2759"/>
<dbReference type="Gene3D" id="2.30.30.190">
    <property type="entry name" value="CAP Gly-rich-like domain"/>
    <property type="match status" value="1"/>
</dbReference>
<evidence type="ECO:0000256" key="3">
    <source>
        <dbReference type="ARBA" id="ARBA00016574"/>
    </source>
</evidence>
<keyword evidence="5" id="KW-0493">Microtubule</keyword>
<dbReference type="Proteomes" id="UP000094527">
    <property type="component" value="Unassembled WGS sequence"/>
</dbReference>
<evidence type="ECO:0000256" key="1">
    <source>
        <dbReference type="ARBA" id="ARBA00004245"/>
    </source>
</evidence>
<comment type="similarity">
    <text evidence="2">Belongs to the dynactin 150 kDa subunit family.</text>
</comment>
<evidence type="ECO:0000256" key="6">
    <source>
        <dbReference type="ARBA" id="ARBA00023017"/>
    </source>
</evidence>
<evidence type="ECO:0000259" key="11">
    <source>
        <dbReference type="PROSITE" id="PS50245"/>
    </source>
</evidence>
<dbReference type="GO" id="GO:0030424">
    <property type="term" value="C:axon"/>
    <property type="evidence" value="ECO:0007669"/>
    <property type="project" value="TreeGrafter"/>
</dbReference>
<proteinExistence type="inferred from homology"/>
<dbReference type="GO" id="GO:0051301">
    <property type="term" value="P:cell division"/>
    <property type="evidence" value="ECO:0007669"/>
    <property type="project" value="UniProtKB-KW"/>
</dbReference>
<dbReference type="Pfam" id="PF12455">
    <property type="entry name" value="Dynactin"/>
    <property type="match status" value="1"/>
</dbReference>
<evidence type="ECO:0000256" key="2">
    <source>
        <dbReference type="ARBA" id="ARBA00011010"/>
    </source>
</evidence>
<keyword evidence="7 9" id="KW-0175">Coiled coil</keyword>